<protein>
    <submittedName>
        <fullName evidence="5">LuxR family transcriptional regulator</fullName>
    </submittedName>
</protein>
<dbReference type="SUPFAM" id="SSF46894">
    <property type="entry name" value="C-terminal effector domain of the bipartite response regulators"/>
    <property type="match status" value="1"/>
</dbReference>
<reference evidence="5" key="1">
    <citation type="journal article" date="2014" name="Int. J. Syst. Evol. Microbiol.">
        <title>Complete genome sequence of Corynebacterium casei LMG S-19264T (=DSM 44701T), isolated from a smear-ripened cheese.</title>
        <authorList>
            <consortium name="US DOE Joint Genome Institute (JGI-PGF)"/>
            <person name="Walter F."/>
            <person name="Albersmeier A."/>
            <person name="Kalinowski J."/>
            <person name="Ruckert C."/>
        </authorList>
    </citation>
    <scope>NUCLEOTIDE SEQUENCE</scope>
    <source>
        <strain evidence="5">CGMCC 4.7110</strain>
    </source>
</reference>
<dbReference type="EMBL" id="BMML01000005">
    <property type="protein sequence ID" value="GGN05107.1"/>
    <property type="molecule type" value="Genomic_DNA"/>
</dbReference>
<dbReference type="InterPro" id="IPR036388">
    <property type="entry name" value="WH-like_DNA-bd_sf"/>
</dbReference>
<organism evidence="5 6">
    <name type="scientific">Streptomyces fuscichromogenes</name>
    <dbReference type="NCBI Taxonomy" id="1324013"/>
    <lineage>
        <taxon>Bacteria</taxon>
        <taxon>Bacillati</taxon>
        <taxon>Actinomycetota</taxon>
        <taxon>Actinomycetes</taxon>
        <taxon>Kitasatosporales</taxon>
        <taxon>Streptomycetaceae</taxon>
        <taxon>Streptomyces</taxon>
    </lineage>
</organism>
<evidence type="ECO:0000259" key="4">
    <source>
        <dbReference type="PROSITE" id="PS50043"/>
    </source>
</evidence>
<dbReference type="PROSITE" id="PS50043">
    <property type="entry name" value="HTH_LUXR_2"/>
    <property type="match status" value="1"/>
</dbReference>
<sequence length="805" mass="86431">MAALGLLTAAAADRPLLCLVDDAQWLDQESAVALGFIARRMYAESLTMIFAVREGTESASTLQGLPSLVVETLTERHAAELLEAAVDGVLDSEVRDRIVSATTGNPLALIEAARELSPAQLSGASPLPDPVPLGQATEKLYVRETLALPTATRALLLAAAADPTCDPQVLWRAGAVLDYDADAAAPAEEQNLLTIRDRVTFRHPLIRAAVYHAAPTALRVRTHAVLADVAGELGDTDLRAWHLASAATNPDDAVAMELETAAQRAVGRGGWAAASTILARSAALTNDLPSRARRLLTAAEASVVAGSSGRGQALLDEAAAYRADPHYNGQAQRVQARIHRLVGDTGAAAGALLSAARQLAPVDIRMARDVLVEAVVQAQIGGSLAPAVSTRRAVARLVRDLPLPPELDRTPGDALLDADATLHLEGLAEAAARLHRATDEVRQAPATAPELFQWLAAACAHATLLGDDIALNTLALRMEREARAQGAAIPLALALSHTAVSELVAGRVREAEILFDKRSAWEEARGNEQHIGALLIAAWRGQHVTARELDEIVTQQASRNGQGYQLVFRDYARSVVALSQGRYAEALTDLEGCLAESSQLKFAICDMVEAAVRCDESRRALSIRDYLRDLVELTPVPALLGDLARADALVLGDDASAEPRYLAAIQHHENTRGPGRRARSHQLYGEWLRRVRRTKEARHHLRSARDLFAHMGAEGYAMRAAMELSAAGAPSEAQHPVPATGSESRLTTQEARVARLAADGATNAEIAEQLFLSVHTVDYHLRKVFRKLGVRSRRELQENRKFRSP</sequence>
<dbReference type="PANTHER" id="PTHR16305">
    <property type="entry name" value="TESTICULAR SOLUBLE ADENYLYL CYCLASE"/>
    <property type="match status" value="1"/>
</dbReference>
<keyword evidence="6" id="KW-1185">Reference proteome</keyword>
<name>A0A917XBG7_9ACTN</name>
<dbReference type="PANTHER" id="PTHR16305:SF35">
    <property type="entry name" value="TRANSCRIPTIONAL ACTIVATOR DOMAIN"/>
    <property type="match status" value="1"/>
</dbReference>
<dbReference type="GO" id="GO:0003677">
    <property type="term" value="F:DNA binding"/>
    <property type="evidence" value="ECO:0007669"/>
    <property type="project" value="InterPro"/>
</dbReference>
<evidence type="ECO:0000313" key="6">
    <source>
        <dbReference type="Proteomes" id="UP000653411"/>
    </source>
</evidence>
<dbReference type="SMART" id="SM00421">
    <property type="entry name" value="HTH_LUXR"/>
    <property type="match status" value="1"/>
</dbReference>
<dbReference type="PRINTS" id="PR00038">
    <property type="entry name" value="HTHLUXR"/>
</dbReference>
<dbReference type="CDD" id="cd06170">
    <property type="entry name" value="LuxR_C_like"/>
    <property type="match status" value="1"/>
</dbReference>
<proteinExistence type="predicted"/>
<dbReference type="Pfam" id="PF00196">
    <property type="entry name" value="GerE"/>
    <property type="match status" value="1"/>
</dbReference>
<dbReference type="GO" id="GO:0005737">
    <property type="term" value="C:cytoplasm"/>
    <property type="evidence" value="ECO:0007669"/>
    <property type="project" value="TreeGrafter"/>
</dbReference>
<dbReference type="GO" id="GO:0005524">
    <property type="term" value="F:ATP binding"/>
    <property type="evidence" value="ECO:0007669"/>
    <property type="project" value="UniProtKB-KW"/>
</dbReference>
<keyword evidence="1" id="KW-0547">Nucleotide-binding</keyword>
<feature type="domain" description="HTH luxR-type" evidence="4">
    <location>
        <begin position="739"/>
        <end position="805"/>
    </location>
</feature>
<dbReference type="Gene3D" id="1.10.10.10">
    <property type="entry name" value="Winged helix-like DNA-binding domain superfamily/Winged helix DNA-binding domain"/>
    <property type="match status" value="1"/>
</dbReference>
<evidence type="ECO:0000313" key="5">
    <source>
        <dbReference type="EMBL" id="GGN05107.1"/>
    </source>
</evidence>
<dbReference type="AlphaFoldDB" id="A0A917XBG7"/>
<evidence type="ECO:0000256" key="2">
    <source>
        <dbReference type="ARBA" id="ARBA00022840"/>
    </source>
</evidence>
<accession>A0A917XBG7</accession>
<dbReference type="InterPro" id="IPR000792">
    <property type="entry name" value="Tscrpt_reg_LuxR_C"/>
</dbReference>
<dbReference type="GO" id="GO:0004016">
    <property type="term" value="F:adenylate cyclase activity"/>
    <property type="evidence" value="ECO:0007669"/>
    <property type="project" value="TreeGrafter"/>
</dbReference>
<keyword evidence="2" id="KW-0067">ATP-binding</keyword>
<dbReference type="GO" id="GO:0006355">
    <property type="term" value="P:regulation of DNA-templated transcription"/>
    <property type="evidence" value="ECO:0007669"/>
    <property type="project" value="InterPro"/>
</dbReference>
<evidence type="ECO:0000256" key="1">
    <source>
        <dbReference type="ARBA" id="ARBA00022741"/>
    </source>
</evidence>
<reference evidence="5" key="2">
    <citation type="submission" date="2020-09" db="EMBL/GenBank/DDBJ databases">
        <authorList>
            <person name="Sun Q."/>
            <person name="Zhou Y."/>
        </authorList>
    </citation>
    <scope>NUCLEOTIDE SEQUENCE</scope>
    <source>
        <strain evidence="5">CGMCC 4.7110</strain>
    </source>
</reference>
<gene>
    <name evidence="5" type="ORF">GCM10011578_028660</name>
</gene>
<dbReference type="Proteomes" id="UP000653411">
    <property type="component" value="Unassembled WGS sequence"/>
</dbReference>
<evidence type="ECO:0000256" key="3">
    <source>
        <dbReference type="SAM" id="MobiDB-lite"/>
    </source>
</evidence>
<feature type="region of interest" description="Disordered" evidence="3">
    <location>
        <begin position="727"/>
        <end position="747"/>
    </location>
</feature>
<comment type="caution">
    <text evidence="5">The sequence shown here is derived from an EMBL/GenBank/DDBJ whole genome shotgun (WGS) entry which is preliminary data.</text>
</comment>
<dbReference type="InterPro" id="IPR016032">
    <property type="entry name" value="Sig_transdc_resp-reg_C-effctor"/>
</dbReference>